<sequence length="90" mass="10559">MNRIALQTTQHDDAKSQELEEHELVEYMTLTPTLKLGAKRTRSSLPDQTHHQRIIRKQIFEPNVKTGFYRRRRTLTDDKPVNVSKVDITS</sequence>
<organism evidence="1 2">
    <name type="scientific">Rotaria magnacalcarata</name>
    <dbReference type="NCBI Taxonomy" id="392030"/>
    <lineage>
        <taxon>Eukaryota</taxon>
        <taxon>Metazoa</taxon>
        <taxon>Spiralia</taxon>
        <taxon>Gnathifera</taxon>
        <taxon>Rotifera</taxon>
        <taxon>Eurotatoria</taxon>
        <taxon>Bdelloidea</taxon>
        <taxon>Philodinida</taxon>
        <taxon>Philodinidae</taxon>
        <taxon>Rotaria</taxon>
    </lineage>
</organism>
<protein>
    <submittedName>
        <fullName evidence="1">Uncharacterized protein</fullName>
    </submittedName>
</protein>
<gene>
    <name evidence="1" type="ORF">BYL167_LOCUS65258</name>
</gene>
<name>A0A8S3F8T5_9BILA</name>
<proteinExistence type="predicted"/>
<accession>A0A8S3F8T5</accession>
<evidence type="ECO:0000313" key="2">
    <source>
        <dbReference type="Proteomes" id="UP000681967"/>
    </source>
</evidence>
<reference evidence="1" key="1">
    <citation type="submission" date="2021-02" db="EMBL/GenBank/DDBJ databases">
        <authorList>
            <person name="Nowell W R."/>
        </authorList>
    </citation>
    <scope>NUCLEOTIDE SEQUENCE</scope>
</reference>
<evidence type="ECO:0000313" key="1">
    <source>
        <dbReference type="EMBL" id="CAF5107878.1"/>
    </source>
</evidence>
<comment type="caution">
    <text evidence="1">The sequence shown here is derived from an EMBL/GenBank/DDBJ whole genome shotgun (WGS) entry which is preliminary data.</text>
</comment>
<dbReference type="EMBL" id="CAJOBH010240616">
    <property type="protein sequence ID" value="CAF5107878.1"/>
    <property type="molecule type" value="Genomic_DNA"/>
</dbReference>
<dbReference type="Proteomes" id="UP000681967">
    <property type="component" value="Unassembled WGS sequence"/>
</dbReference>
<dbReference type="AlphaFoldDB" id="A0A8S3F8T5"/>